<organism evidence="1">
    <name type="scientific">marine sediment metagenome</name>
    <dbReference type="NCBI Taxonomy" id="412755"/>
    <lineage>
        <taxon>unclassified sequences</taxon>
        <taxon>metagenomes</taxon>
        <taxon>ecological metagenomes</taxon>
    </lineage>
</organism>
<comment type="caution">
    <text evidence="1">The sequence shown here is derived from an EMBL/GenBank/DDBJ whole genome shotgun (WGS) entry which is preliminary data.</text>
</comment>
<evidence type="ECO:0000313" key="1">
    <source>
        <dbReference type="EMBL" id="GAG67106.1"/>
    </source>
</evidence>
<sequence length="129" mass="14499">TESYDEVIDLNPPHGQLYSIVKIWIDGNIKLYLKQPAATNRWGTQRSPAGGFLTDRTSGIKGGLYVNLNFTIDNPPSVQLVNEQHVAITPKIWYIGWRYAIEEISASEEYTNGKPNFPYTQITITGLAQ</sequence>
<dbReference type="EMBL" id="BART01008003">
    <property type="protein sequence ID" value="GAG67106.1"/>
    <property type="molecule type" value="Genomic_DNA"/>
</dbReference>
<accession>X1B516</accession>
<proteinExistence type="predicted"/>
<feature type="non-terminal residue" evidence="1">
    <location>
        <position position="1"/>
    </location>
</feature>
<reference evidence="1" key="1">
    <citation type="journal article" date="2014" name="Front. Microbiol.">
        <title>High frequency of phylogenetically diverse reductive dehalogenase-homologous genes in deep subseafloor sedimentary metagenomes.</title>
        <authorList>
            <person name="Kawai M."/>
            <person name="Futagami T."/>
            <person name="Toyoda A."/>
            <person name="Takaki Y."/>
            <person name="Nishi S."/>
            <person name="Hori S."/>
            <person name="Arai W."/>
            <person name="Tsubouchi T."/>
            <person name="Morono Y."/>
            <person name="Uchiyama I."/>
            <person name="Ito T."/>
            <person name="Fujiyama A."/>
            <person name="Inagaki F."/>
            <person name="Takami H."/>
        </authorList>
    </citation>
    <scope>NUCLEOTIDE SEQUENCE</scope>
    <source>
        <strain evidence="1">Expedition CK06-06</strain>
    </source>
</reference>
<name>X1B516_9ZZZZ</name>
<protein>
    <submittedName>
        <fullName evidence="1">Uncharacterized protein</fullName>
    </submittedName>
</protein>
<dbReference type="AlphaFoldDB" id="X1B516"/>
<gene>
    <name evidence="1" type="ORF">S01H4_18085</name>
</gene>